<dbReference type="Pfam" id="PF05336">
    <property type="entry name" value="rhaM"/>
    <property type="match status" value="1"/>
</dbReference>
<evidence type="ECO:0000313" key="2">
    <source>
        <dbReference type="Proteomes" id="UP000587527"/>
    </source>
</evidence>
<dbReference type="AlphaFoldDB" id="A0A841BGL4"/>
<keyword evidence="1" id="KW-0413">Isomerase</keyword>
<proteinExistence type="predicted"/>
<accession>A0A841BGL4</accession>
<dbReference type="InterPro" id="IPR008000">
    <property type="entry name" value="Rham/fucose_mutarotase"/>
</dbReference>
<comment type="caution">
    <text evidence="1">The sequence shown here is derived from an EMBL/GenBank/DDBJ whole genome shotgun (WGS) entry which is preliminary data.</text>
</comment>
<dbReference type="EC" id="5.1.3.32" evidence="1"/>
<keyword evidence="2" id="KW-1185">Reference proteome</keyword>
<dbReference type="EMBL" id="JACHMN010000001">
    <property type="protein sequence ID" value="MBB5866775.1"/>
    <property type="molecule type" value="Genomic_DNA"/>
</dbReference>
<dbReference type="Proteomes" id="UP000587527">
    <property type="component" value="Unassembled WGS sequence"/>
</dbReference>
<reference evidence="1 2" key="1">
    <citation type="submission" date="2020-08" db="EMBL/GenBank/DDBJ databases">
        <title>Sequencing the genomes of 1000 actinobacteria strains.</title>
        <authorList>
            <person name="Klenk H.-P."/>
        </authorList>
    </citation>
    <scope>NUCLEOTIDE SEQUENCE [LARGE SCALE GENOMIC DNA]</scope>
    <source>
        <strain evidence="1 2">DSM 45362</strain>
    </source>
</reference>
<dbReference type="SUPFAM" id="SSF54909">
    <property type="entry name" value="Dimeric alpha+beta barrel"/>
    <property type="match status" value="1"/>
</dbReference>
<evidence type="ECO:0000313" key="1">
    <source>
        <dbReference type="EMBL" id="MBB5866775.1"/>
    </source>
</evidence>
<dbReference type="InterPro" id="IPR011008">
    <property type="entry name" value="Dimeric_a/b-barrel"/>
</dbReference>
<organism evidence="1 2">
    <name type="scientific">Allocatelliglobosispora scoriae</name>
    <dbReference type="NCBI Taxonomy" id="643052"/>
    <lineage>
        <taxon>Bacteria</taxon>
        <taxon>Bacillati</taxon>
        <taxon>Actinomycetota</taxon>
        <taxon>Actinomycetes</taxon>
        <taxon>Micromonosporales</taxon>
        <taxon>Micromonosporaceae</taxon>
        <taxon>Allocatelliglobosispora</taxon>
    </lineage>
</organism>
<sequence>MQVIGLHTRLKPGLEAEYERIHAVLAPQHEQALRDSGVHSWHIWRDGLDLFHTVVCDDWAGMESAMAKLELTRRWHEVIHPLLDMEASQRGPLPLVWRLP</sequence>
<dbReference type="RefSeq" id="WP_221469637.1">
    <property type="nucleotide sequence ID" value="NZ_JACHMN010000001.1"/>
</dbReference>
<name>A0A841BGL4_9ACTN</name>
<dbReference type="GO" id="GO:0062192">
    <property type="term" value="F:L-rhamnose mutarotase activity"/>
    <property type="evidence" value="ECO:0007669"/>
    <property type="project" value="UniProtKB-EC"/>
</dbReference>
<gene>
    <name evidence="1" type="ORF">F4553_000154</name>
</gene>
<protein>
    <submittedName>
        <fullName evidence="1">L-rhamnose mutarotase</fullName>
        <ecNumber evidence="1">5.1.3.32</ecNumber>
    </submittedName>
</protein>
<dbReference type="Gene3D" id="3.30.70.100">
    <property type="match status" value="1"/>
</dbReference>